<evidence type="ECO:0000256" key="5">
    <source>
        <dbReference type="ARBA" id="ARBA00038359"/>
    </source>
</evidence>
<dbReference type="PANTHER" id="PTHR33048">
    <property type="entry name" value="PTH11-LIKE INTEGRAL MEMBRANE PROTEIN (AFU_ORTHOLOGUE AFUA_5G11245)"/>
    <property type="match status" value="1"/>
</dbReference>
<feature type="transmembrane region" description="Helical" evidence="7">
    <location>
        <begin position="132"/>
        <end position="155"/>
    </location>
</feature>
<gene>
    <name evidence="9" type="ORF">E8E12_010579</name>
</gene>
<keyword evidence="4 7" id="KW-0472">Membrane</keyword>
<feature type="transmembrane region" description="Helical" evidence="7">
    <location>
        <begin position="20"/>
        <end position="43"/>
    </location>
</feature>
<comment type="similarity">
    <text evidence="5">Belongs to the SAT4 family.</text>
</comment>
<evidence type="ECO:0000313" key="10">
    <source>
        <dbReference type="Proteomes" id="UP000758155"/>
    </source>
</evidence>
<dbReference type="PANTHER" id="PTHR33048:SF15">
    <property type="entry name" value="INTEGRAL MEMBRANE PROTEIN"/>
    <property type="match status" value="1"/>
</dbReference>
<accession>A0A9P5C4T3</accession>
<feature type="transmembrane region" description="Helical" evidence="7">
    <location>
        <begin position="252"/>
        <end position="277"/>
    </location>
</feature>
<keyword evidence="3 7" id="KW-1133">Transmembrane helix</keyword>
<protein>
    <recommendedName>
        <fullName evidence="8">Rhodopsin domain-containing protein</fullName>
    </recommendedName>
</protein>
<feature type="domain" description="Rhodopsin" evidence="8">
    <location>
        <begin position="39"/>
        <end position="282"/>
    </location>
</feature>
<evidence type="ECO:0000313" key="9">
    <source>
        <dbReference type="EMBL" id="KAF3044165.1"/>
    </source>
</evidence>
<dbReference type="EMBL" id="SWKV01000010">
    <property type="protein sequence ID" value="KAF3044165.1"/>
    <property type="molecule type" value="Genomic_DNA"/>
</dbReference>
<dbReference type="Pfam" id="PF20684">
    <property type="entry name" value="Fung_rhodopsin"/>
    <property type="match status" value="1"/>
</dbReference>
<comment type="caution">
    <text evidence="9">The sequence shown here is derived from an EMBL/GenBank/DDBJ whole genome shotgun (WGS) entry which is preliminary data.</text>
</comment>
<evidence type="ECO:0000256" key="7">
    <source>
        <dbReference type="SAM" id="Phobius"/>
    </source>
</evidence>
<organism evidence="9 10">
    <name type="scientific">Didymella heteroderae</name>
    <dbReference type="NCBI Taxonomy" id="1769908"/>
    <lineage>
        <taxon>Eukaryota</taxon>
        <taxon>Fungi</taxon>
        <taxon>Dikarya</taxon>
        <taxon>Ascomycota</taxon>
        <taxon>Pezizomycotina</taxon>
        <taxon>Dothideomycetes</taxon>
        <taxon>Pleosporomycetidae</taxon>
        <taxon>Pleosporales</taxon>
        <taxon>Pleosporineae</taxon>
        <taxon>Didymellaceae</taxon>
        <taxon>Didymella</taxon>
    </lineage>
</organism>
<evidence type="ECO:0000256" key="2">
    <source>
        <dbReference type="ARBA" id="ARBA00022692"/>
    </source>
</evidence>
<dbReference type="InterPro" id="IPR052337">
    <property type="entry name" value="SAT4-like"/>
</dbReference>
<evidence type="ECO:0000256" key="4">
    <source>
        <dbReference type="ARBA" id="ARBA00023136"/>
    </source>
</evidence>
<evidence type="ECO:0000259" key="8">
    <source>
        <dbReference type="Pfam" id="PF20684"/>
    </source>
</evidence>
<dbReference type="OrthoDB" id="9976870at2759"/>
<name>A0A9P5C4T3_9PLEO</name>
<dbReference type="GO" id="GO:0016020">
    <property type="term" value="C:membrane"/>
    <property type="evidence" value="ECO:0007669"/>
    <property type="project" value="UniProtKB-SubCell"/>
</dbReference>
<feature type="transmembrane region" description="Helical" evidence="7">
    <location>
        <begin position="55"/>
        <end position="79"/>
    </location>
</feature>
<feature type="transmembrane region" description="Helical" evidence="7">
    <location>
        <begin position="99"/>
        <end position="120"/>
    </location>
</feature>
<evidence type="ECO:0000256" key="6">
    <source>
        <dbReference type="SAM" id="MobiDB-lite"/>
    </source>
</evidence>
<proteinExistence type="inferred from homology"/>
<feature type="transmembrane region" description="Helical" evidence="7">
    <location>
        <begin position="181"/>
        <end position="208"/>
    </location>
</feature>
<keyword evidence="2 7" id="KW-0812">Transmembrane</keyword>
<dbReference type="AlphaFoldDB" id="A0A9P5C4T3"/>
<evidence type="ECO:0000256" key="3">
    <source>
        <dbReference type="ARBA" id="ARBA00022989"/>
    </source>
</evidence>
<feature type="compositionally biased region" description="Polar residues" evidence="6">
    <location>
        <begin position="289"/>
        <end position="307"/>
    </location>
</feature>
<evidence type="ECO:0000256" key="1">
    <source>
        <dbReference type="ARBA" id="ARBA00004141"/>
    </source>
</evidence>
<feature type="region of interest" description="Disordered" evidence="6">
    <location>
        <begin position="285"/>
        <end position="323"/>
    </location>
</feature>
<feature type="transmembrane region" description="Helical" evidence="7">
    <location>
        <begin position="220"/>
        <end position="240"/>
    </location>
</feature>
<comment type="subcellular location">
    <subcellularLocation>
        <location evidence="1">Membrane</location>
        <topology evidence="1">Multi-pass membrane protein</topology>
    </subcellularLocation>
</comment>
<dbReference type="Proteomes" id="UP000758155">
    <property type="component" value="Unassembled WGS sequence"/>
</dbReference>
<keyword evidence="10" id="KW-1185">Reference proteome</keyword>
<sequence length="366" mass="40060">MASNGVDPSARLIALDGLPLAIVVISSIFFIASIVTVSLRTYIRLKKGIFGLEDTFMVIGTIAYIPVTALAIYGCMVGLGRMNEDLNAWQQSKAIKYYLIWILVYVVALATVKSSVCITIRRIASIKRPMRITVWVLLAVTWCSFLVTFIGTLAYCQPVRSLWTPTLILSGEGQCASAETFLIIAHTATVSTILTDMALVIVPAIILWNTQMKRQAKIQAFGLLSFASLASIITMIRIPFVNKFESQTNLPFWVAHIVLCSNVETGIGCFASSIPALRHFFNHSRDGNSDPTSRRGVSTAITGGASSRRTKSRDPTDLGFSLGTVGGRDKDAWERINDGASDKSTAPMNDKRIYAERTYTVDVENA</sequence>
<reference evidence="9" key="1">
    <citation type="submission" date="2019-04" db="EMBL/GenBank/DDBJ databases">
        <title>Sequencing of skin fungus with MAO and IRED activity.</title>
        <authorList>
            <person name="Marsaioli A.J."/>
            <person name="Bonatto J.M.C."/>
            <person name="Reis Junior O."/>
        </authorList>
    </citation>
    <scope>NUCLEOTIDE SEQUENCE</scope>
    <source>
        <strain evidence="9">28M1</strain>
    </source>
</reference>
<dbReference type="InterPro" id="IPR049326">
    <property type="entry name" value="Rhodopsin_dom_fungi"/>
</dbReference>